<keyword evidence="10" id="KW-0915">Sodium</keyword>
<dbReference type="Pfam" id="PF02537">
    <property type="entry name" value="CRCB"/>
    <property type="match status" value="1"/>
</dbReference>
<dbReference type="PANTHER" id="PTHR28259:SF1">
    <property type="entry name" value="FLUORIDE EXPORT PROTEIN 1-RELATED"/>
    <property type="match status" value="1"/>
</dbReference>
<evidence type="ECO:0000313" key="11">
    <source>
        <dbReference type="EMBL" id="SMF89082.1"/>
    </source>
</evidence>
<reference evidence="11 12" key="1">
    <citation type="submission" date="2017-04" db="EMBL/GenBank/DDBJ databases">
        <authorList>
            <person name="Afonso C.L."/>
            <person name="Miller P.J."/>
            <person name="Scott M.A."/>
            <person name="Spackman E."/>
            <person name="Goraichik I."/>
            <person name="Dimitrov K.M."/>
            <person name="Suarez D.L."/>
            <person name="Swayne D.E."/>
        </authorList>
    </citation>
    <scope>NUCLEOTIDE SEQUENCE [LARGE SCALE GENOMIC DNA]</scope>
    <source>
        <strain evidence="11 12">N3/975</strain>
    </source>
</reference>
<keyword evidence="6 10" id="KW-0407">Ion channel</keyword>
<dbReference type="Proteomes" id="UP000192940">
    <property type="component" value="Chromosome I"/>
</dbReference>
<comment type="activity regulation">
    <text evidence="10">Na(+) is not transported, but it plays an essential structural role and its presence is essential for fluoride channel function.</text>
</comment>
<dbReference type="InterPro" id="IPR003691">
    <property type="entry name" value="FluC"/>
</dbReference>
<dbReference type="PANTHER" id="PTHR28259">
    <property type="entry name" value="FLUORIDE EXPORT PROTEIN 1-RELATED"/>
    <property type="match status" value="1"/>
</dbReference>
<evidence type="ECO:0000256" key="7">
    <source>
        <dbReference type="ARBA" id="ARBA00035120"/>
    </source>
</evidence>
<keyword evidence="10" id="KW-0813">Transport</keyword>
<comment type="similarity">
    <text evidence="7 10">Belongs to the fluoride channel Fluc/FEX (TC 1.A.43) family.</text>
</comment>
<evidence type="ECO:0000256" key="5">
    <source>
        <dbReference type="ARBA" id="ARBA00023136"/>
    </source>
</evidence>
<feature type="binding site" evidence="10">
    <location>
        <position position="78"/>
    </location>
    <ligand>
        <name>Na(+)</name>
        <dbReference type="ChEBI" id="CHEBI:29101"/>
        <note>structural</note>
    </ligand>
</feature>
<evidence type="ECO:0000256" key="8">
    <source>
        <dbReference type="ARBA" id="ARBA00035585"/>
    </source>
</evidence>
<comment type="catalytic activity">
    <reaction evidence="8">
        <text>fluoride(in) = fluoride(out)</text>
        <dbReference type="Rhea" id="RHEA:76159"/>
        <dbReference type="ChEBI" id="CHEBI:17051"/>
    </reaction>
    <physiologicalReaction direction="left-to-right" evidence="8">
        <dbReference type="Rhea" id="RHEA:76160"/>
    </physiologicalReaction>
</comment>
<keyword evidence="10" id="KW-0406">Ion transport</keyword>
<protein>
    <recommendedName>
        <fullName evidence="10">Fluoride-specific ion channel FluC</fullName>
    </recommendedName>
</protein>
<proteinExistence type="inferred from homology"/>
<evidence type="ECO:0000256" key="4">
    <source>
        <dbReference type="ARBA" id="ARBA00022989"/>
    </source>
</evidence>
<keyword evidence="10" id="KW-0479">Metal-binding</keyword>
<comment type="subcellular location">
    <subcellularLocation>
        <location evidence="1 10">Cell membrane</location>
        <topology evidence="1 10">Multi-pass membrane protein</topology>
    </subcellularLocation>
</comment>
<feature type="transmembrane region" description="Helical" evidence="10">
    <location>
        <begin position="33"/>
        <end position="55"/>
    </location>
</feature>
<dbReference type="GO" id="GO:0140114">
    <property type="term" value="P:cellular detoxification of fluoride"/>
    <property type="evidence" value="ECO:0007669"/>
    <property type="project" value="UniProtKB-UniRule"/>
</dbReference>
<keyword evidence="5 10" id="KW-0472">Membrane</keyword>
<dbReference type="EMBL" id="LT840184">
    <property type="protein sequence ID" value="SMF89082.1"/>
    <property type="molecule type" value="Genomic_DNA"/>
</dbReference>
<gene>
    <name evidence="10" type="primary">fluC</name>
    <name evidence="10" type="synonym">crcB</name>
    <name evidence="11" type="ORF">SAMN05661091_4515</name>
</gene>
<dbReference type="HAMAP" id="MF_00454">
    <property type="entry name" value="FluC"/>
    <property type="match status" value="1"/>
</dbReference>
<evidence type="ECO:0000256" key="3">
    <source>
        <dbReference type="ARBA" id="ARBA00022692"/>
    </source>
</evidence>
<keyword evidence="2 10" id="KW-1003">Cell membrane</keyword>
<feature type="transmembrane region" description="Helical" evidence="10">
    <location>
        <begin position="97"/>
        <end position="120"/>
    </location>
</feature>
<feature type="binding site" evidence="10">
    <location>
        <position position="75"/>
    </location>
    <ligand>
        <name>Na(+)</name>
        <dbReference type="ChEBI" id="CHEBI:29101"/>
        <note>structural</note>
    </ligand>
</feature>
<organism evidence="11 12">
    <name type="scientific">Paenibacillus uliginis N3/975</name>
    <dbReference type="NCBI Taxonomy" id="1313296"/>
    <lineage>
        <taxon>Bacteria</taxon>
        <taxon>Bacillati</taxon>
        <taxon>Bacillota</taxon>
        <taxon>Bacilli</taxon>
        <taxon>Bacillales</taxon>
        <taxon>Paenibacillaceae</taxon>
        <taxon>Paenibacillus</taxon>
    </lineage>
</organism>
<evidence type="ECO:0000256" key="2">
    <source>
        <dbReference type="ARBA" id="ARBA00022475"/>
    </source>
</evidence>
<feature type="transmembrane region" description="Helical" evidence="10">
    <location>
        <begin position="67"/>
        <end position="85"/>
    </location>
</feature>
<dbReference type="AlphaFoldDB" id="A0A1X7HNG3"/>
<evidence type="ECO:0000256" key="1">
    <source>
        <dbReference type="ARBA" id="ARBA00004651"/>
    </source>
</evidence>
<name>A0A1X7HNG3_9BACL</name>
<dbReference type="STRING" id="1313296.SAMN05661091_4515"/>
<dbReference type="NCBIfam" id="TIGR00494">
    <property type="entry name" value="crcB"/>
    <property type="match status" value="1"/>
</dbReference>
<evidence type="ECO:0000256" key="6">
    <source>
        <dbReference type="ARBA" id="ARBA00023303"/>
    </source>
</evidence>
<accession>A0A1X7HNG3</accession>
<dbReference type="GO" id="GO:0062054">
    <property type="term" value="F:fluoride channel activity"/>
    <property type="evidence" value="ECO:0007669"/>
    <property type="project" value="UniProtKB-UniRule"/>
</dbReference>
<evidence type="ECO:0000256" key="9">
    <source>
        <dbReference type="ARBA" id="ARBA00049940"/>
    </source>
</evidence>
<evidence type="ECO:0000256" key="10">
    <source>
        <dbReference type="HAMAP-Rule" id="MF_00454"/>
    </source>
</evidence>
<dbReference type="GO" id="GO:0005886">
    <property type="term" value="C:plasma membrane"/>
    <property type="evidence" value="ECO:0007669"/>
    <property type="project" value="UniProtKB-SubCell"/>
</dbReference>
<keyword evidence="12" id="KW-1185">Reference proteome</keyword>
<evidence type="ECO:0000313" key="12">
    <source>
        <dbReference type="Proteomes" id="UP000192940"/>
    </source>
</evidence>
<comment type="function">
    <text evidence="9 10">Fluoride-specific ion channel. Important for reducing fluoride concentration in the cell, thus reducing its toxicity.</text>
</comment>
<dbReference type="RefSeq" id="WP_208915257.1">
    <property type="nucleotide sequence ID" value="NZ_LT840184.1"/>
</dbReference>
<keyword evidence="4 10" id="KW-1133">Transmembrane helix</keyword>
<keyword evidence="3 10" id="KW-0812">Transmembrane</keyword>
<dbReference type="GO" id="GO:0046872">
    <property type="term" value="F:metal ion binding"/>
    <property type="evidence" value="ECO:0007669"/>
    <property type="project" value="UniProtKB-KW"/>
</dbReference>
<sequence length="133" mass="13950">MGKNLLFVGAGGFGGTLLRYGLDEIIPAPLNGFPAAILFINLAGCLFLGWFLTYCLSSSNISAQVRLFIGTGFTGAFTTFSTFTVDTVRLIGNGQDAVAVIYVIVSVVGGLLMSCIGVWLGRKMSSKREGAAV</sequence>